<comment type="subcellular location">
    <subcellularLocation>
        <location evidence="2">Cytoplasm</location>
    </subcellularLocation>
</comment>
<dbReference type="InterPro" id="IPR036822">
    <property type="entry name" value="CutC-like_dom_sf"/>
</dbReference>
<dbReference type="GO" id="GO:0005507">
    <property type="term" value="F:copper ion binding"/>
    <property type="evidence" value="ECO:0007669"/>
    <property type="project" value="TreeGrafter"/>
</dbReference>
<accession>A0AAW7Y520</accession>
<dbReference type="PANTHER" id="PTHR12598:SF0">
    <property type="entry name" value="COPPER HOMEOSTASIS PROTEIN CUTC HOMOLOG"/>
    <property type="match status" value="1"/>
</dbReference>
<comment type="caution">
    <text evidence="3">The sequence shown here is derived from an EMBL/GenBank/DDBJ whole genome shotgun (WGS) entry which is preliminary data.</text>
</comment>
<dbReference type="SUPFAM" id="SSF110395">
    <property type="entry name" value="CutC-like"/>
    <property type="match status" value="1"/>
</dbReference>
<name>A0AAW7Y520_9GAMM</name>
<proteinExistence type="inferred from homology"/>
<dbReference type="InterPro" id="IPR005627">
    <property type="entry name" value="CutC-like"/>
</dbReference>
<dbReference type="HAMAP" id="MF_00795">
    <property type="entry name" value="CutC"/>
    <property type="match status" value="1"/>
</dbReference>
<comment type="similarity">
    <text evidence="1 2">Belongs to the CutC family.</text>
</comment>
<evidence type="ECO:0000256" key="1">
    <source>
        <dbReference type="ARBA" id="ARBA00007768"/>
    </source>
</evidence>
<keyword evidence="2" id="KW-0963">Cytoplasm</keyword>
<dbReference type="Proteomes" id="UP001170624">
    <property type="component" value="Unassembled WGS sequence"/>
</dbReference>
<organism evidence="3 4">
    <name type="scientific">Photobacterium sanguinicancri</name>
    <dbReference type="NCBI Taxonomy" id="875932"/>
    <lineage>
        <taxon>Bacteria</taxon>
        <taxon>Pseudomonadati</taxon>
        <taxon>Pseudomonadota</taxon>
        <taxon>Gammaproteobacteria</taxon>
        <taxon>Vibrionales</taxon>
        <taxon>Vibrionaceae</taxon>
        <taxon>Photobacterium</taxon>
    </lineage>
</organism>
<dbReference type="AlphaFoldDB" id="A0AAW7Y520"/>
<dbReference type="RefSeq" id="WP_303500197.1">
    <property type="nucleotide sequence ID" value="NZ_JAUOPU010000015.1"/>
</dbReference>
<reference evidence="3" key="1">
    <citation type="submission" date="2023-07" db="EMBL/GenBank/DDBJ databases">
        <title>Genome content predicts the carbon catabolic preferences of heterotrophic bacteria.</title>
        <authorList>
            <person name="Gralka M."/>
        </authorList>
    </citation>
    <scope>NUCLEOTIDE SEQUENCE</scope>
    <source>
        <strain evidence="3">G2M05</strain>
    </source>
</reference>
<dbReference type="PANTHER" id="PTHR12598">
    <property type="entry name" value="COPPER HOMEOSTASIS PROTEIN CUTC"/>
    <property type="match status" value="1"/>
</dbReference>
<dbReference type="Pfam" id="PF03932">
    <property type="entry name" value="CutC"/>
    <property type="match status" value="1"/>
</dbReference>
<protein>
    <recommendedName>
        <fullName evidence="2">PF03932 family protein CutC</fullName>
    </recommendedName>
</protein>
<dbReference type="FunFam" id="3.20.20.380:FF:000001">
    <property type="entry name" value="Copper homeostasis protein CutC"/>
    <property type="match status" value="1"/>
</dbReference>
<evidence type="ECO:0000313" key="3">
    <source>
        <dbReference type="EMBL" id="MDO6543726.1"/>
    </source>
</evidence>
<dbReference type="GO" id="GO:0005737">
    <property type="term" value="C:cytoplasm"/>
    <property type="evidence" value="ECO:0007669"/>
    <property type="project" value="UniProtKB-SubCell"/>
</dbReference>
<sequence length="247" mass="26161">MIMQIEVCIDNLESLHYAQQGGANRIELCSSLALGGLTPSAGFMHLAARHATIPVYAMIRPRQGDFLFSSDDVEIMLADIYAAKQAKLAGIVIGTLTSSGHVDKEIVSSLMKEASGMGVTFHRAIDQCADPFAALDAVMQAGCERVLTSGLAPSAPEGIAMIKRMVEHCGNHLSIMPGAGVTANNALSIIQQTGVREIHLSGKSTRPSLMQHIDPSAHMGNANVDDFAIPITSAKKISAVVEKIQTL</sequence>
<comment type="caution">
    <text evidence="2">Once thought to be involved in copper homeostasis, experiments in E.coli have shown this is not the case.</text>
</comment>
<evidence type="ECO:0000256" key="2">
    <source>
        <dbReference type="HAMAP-Rule" id="MF_00795"/>
    </source>
</evidence>
<dbReference type="EMBL" id="JAUOPU010000015">
    <property type="protein sequence ID" value="MDO6543726.1"/>
    <property type="molecule type" value="Genomic_DNA"/>
</dbReference>
<gene>
    <name evidence="2" type="primary">cutC</name>
    <name evidence="3" type="ORF">Q4568_14365</name>
</gene>
<evidence type="ECO:0000313" key="4">
    <source>
        <dbReference type="Proteomes" id="UP001170624"/>
    </source>
</evidence>
<dbReference type="Gene3D" id="3.20.20.380">
    <property type="entry name" value="Copper homeostasis (CutC) domain"/>
    <property type="match status" value="1"/>
</dbReference>